<dbReference type="Proteomes" id="UP000596660">
    <property type="component" value="Unplaced"/>
</dbReference>
<feature type="region of interest" description="Disordered" evidence="1">
    <location>
        <begin position="1"/>
        <end position="39"/>
    </location>
</feature>
<reference evidence="3" key="2">
    <citation type="submission" date="2021-03" db="UniProtKB">
        <authorList>
            <consortium name="EnsemblPlants"/>
        </authorList>
    </citation>
    <scope>IDENTIFICATION</scope>
</reference>
<evidence type="ECO:0000259" key="2">
    <source>
        <dbReference type="Pfam" id="PF04937"/>
    </source>
</evidence>
<dbReference type="OMA" id="RMIEVIK"/>
<feature type="domain" description="DUF659" evidence="2">
    <location>
        <begin position="93"/>
        <end position="192"/>
    </location>
</feature>
<dbReference type="Pfam" id="PF04937">
    <property type="entry name" value="DUF659"/>
    <property type="match status" value="1"/>
</dbReference>
<protein>
    <recommendedName>
        <fullName evidence="2">DUF659 domain-containing protein</fullName>
    </recommendedName>
</protein>
<dbReference type="Gramene" id="AUR62039886-RA">
    <property type="protein sequence ID" value="AUR62039886-RA:cds"/>
    <property type="gene ID" value="AUR62039886"/>
</dbReference>
<sequence>MTREEEYEKRKRESGPKEVPLPSRSQSYQGDSSKKRRADVNSNPILKAYDISSREKLEEEIARMFCTGGLPFNLARYPHYFRSYSMAANMNLPCYTKLRTTLIVKDKAYCERLLQPIQATGKDEGVTIVSDGWSDPTRKPLINFMASSGKGPVFLKTVHCFGQIKDKFFISELMKEVNESVGSQNVVQVITMQLIIRKLIVREQEN</sequence>
<accession>A0A803N3K7</accession>
<evidence type="ECO:0000256" key="1">
    <source>
        <dbReference type="SAM" id="MobiDB-lite"/>
    </source>
</evidence>
<dbReference type="PANTHER" id="PTHR32166">
    <property type="entry name" value="OSJNBA0013A04.12 PROTEIN"/>
    <property type="match status" value="1"/>
</dbReference>
<dbReference type="EnsemblPlants" id="AUR62039886-RA">
    <property type="protein sequence ID" value="AUR62039886-RA:cds"/>
    <property type="gene ID" value="AUR62039886"/>
</dbReference>
<evidence type="ECO:0000313" key="4">
    <source>
        <dbReference type="Proteomes" id="UP000596660"/>
    </source>
</evidence>
<proteinExistence type="predicted"/>
<evidence type="ECO:0000313" key="3">
    <source>
        <dbReference type="EnsemblPlants" id="AUR62039886-RA:cds"/>
    </source>
</evidence>
<dbReference type="InterPro" id="IPR007021">
    <property type="entry name" value="DUF659"/>
</dbReference>
<dbReference type="PANTHER" id="PTHR32166:SF81">
    <property type="entry name" value="OS06G0658400 PROTEIN"/>
    <property type="match status" value="1"/>
</dbReference>
<dbReference type="AlphaFoldDB" id="A0A803N3K7"/>
<keyword evidence="4" id="KW-1185">Reference proteome</keyword>
<reference evidence="3" key="1">
    <citation type="journal article" date="2017" name="Nature">
        <title>The genome of Chenopodium quinoa.</title>
        <authorList>
            <person name="Jarvis D.E."/>
            <person name="Ho Y.S."/>
            <person name="Lightfoot D.J."/>
            <person name="Schmoeckel S.M."/>
            <person name="Li B."/>
            <person name="Borm T.J.A."/>
            <person name="Ohyanagi H."/>
            <person name="Mineta K."/>
            <person name="Michell C.T."/>
            <person name="Saber N."/>
            <person name="Kharbatia N.M."/>
            <person name="Rupper R.R."/>
            <person name="Sharp A.R."/>
            <person name="Dally N."/>
            <person name="Boughton B.A."/>
            <person name="Woo Y.H."/>
            <person name="Gao G."/>
            <person name="Schijlen E.G.W.M."/>
            <person name="Guo X."/>
            <person name="Momin A.A."/>
            <person name="Negrao S."/>
            <person name="Al-Babili S."/>
            <person name="Gehring C."/>
            <person name="Roessner U."/>
            <person name="Jung C."/>
            <person name="Murphy K."/>
            <person name="Arold S.T."/>
            <person name="Gojobori T."/>
            <person name="van der Linden C.G."/>
            <person name="van Loo E.N."/>
            <person name="Jellen E.N."/>
            <person name="Maughan P.J."/>
            <person name="Tester M."/>
        </authorList>
    </citation>
    <scope>NUCLEOTIDE SEQUENCE [LARGE SCALE GENOMIC DNA]</scope>
    <source>
        <strain evidence="3">cv. PI 614886</strain>
    </source>
</reference>
<name>A0A803N3K7_CHEQI</name>
<organism evidence="3 4">
    <name type="scientific">Chenopodium quinoa</name>
    <name type="common">Quinoa</name>
    <dbReference type="NCBI Taxonomy" id="63459"/>
    <lineage>
        <taxon>Eukaryota</taxon>
        <taxon>Viridiplantae</taxon>
        <taxon>Streptophyta</taxon>
        <taxon>Embryophyta</taxon>
        <taxon>Tracheophyta</taxon>
        <taxon>Spermatophyta</taxon>
        <taxon>Magnoliopsida</taxon>
        <taxon>eudicotyledons</taxon>
        <taxon>Gunneridae</taxon>
        <taxon>Pentapetalae</taxon>
        <taxon>Caryophyllales</taxon>
        <taxon>Chenopodiaceae</taxon>
        <taxon>Chenopodioideae</taxon>
        <taxon>Atripliceae</taxon>
        <taxon>Chenopodium</taxon>
    </lineage>
</organism>
<feature type="compositionally biased region" description="Basic and acidic residues" evidence="1">
    <location>
        <begin position="1"/>
        <end position="16"/>
    </location>
</feature>